<protein>
    <recommendedName>
        <fullName evidence="3">NYN domain-containing protein</fullName>
    </recommendedName>
</protein>
<evidence type="ECO:0000313" key="1">
    <source>
        <dbReference type="EMBL" id="GAX17209.1"/>
    </source>
</evidence>
<evidence type="ECO:0008006" key="3">
    <source>
        <dbReference type="Google" id="ProtNLM"/>
    </source>
</evidence>
<dbReference type="AlphaFoldDB" id="A0A1Z5JTE3"/>
<keyword evidence="2" id="KW-1185">Reference proteome</keyword>
<dbReference type="EMBL" id="BDSP01000114">
    <property type="protein sequence ID" value="GAX17209.1"/>
    <property type="molecule type" value="Genomic_DNA"/>
</dbReference>
<comment type="caution">
    <text evidence="1">The sequence shown here is derived from an EMBL/GenBank/DDBJ whole genome shotgun (WGS) entry which is preliminary data.</text>
</comment>
<reference evidence="1 2" key="1">
    <citation type="journal article" date="2015" name="Plant Cell">
        <title>Oil accumulation by the oleaginous diatom Fistulifera solaris as revealed by the genome and transcriptome.</title>
        <authorList>
            <person name="Tanaka T."/>
            <person name="Maeda Y."/>
            <person name="Veluchamy A."/>
            <person name="Tanaka M."/>
            <person name="Abida H."/>
            <person name="Marechal E."/>
            <person name="Bowler C."/>
            <person name="Muto M."/>
            <person name="Sunaga Y."/>
            <person name="Tanaka M."/>
            <person name="Yoshino T."/>
            <person name="Taniguchi T."/>
            <person name="Fukuda Y."/>
            <person name="Nemoto M."/>
            <person name="Matsumoto M."/>
            <person name="Wong P.S."/>
            <person name="Aburatani S."/>
            <person name="Fujibuchi W."/>
        </authorList>
    </citation>
    <scope>NUCLEOTIDE SEQUENCE [LARGE SCALE GENOMIC DNA]</scope>
    <source>
        <strain evidence="1 2">JPCC DA0580</strain>
    </source>
</reference>
<evidence type="ECO:0000313" key="2">
    <source>
        <dbReference type="Proteomes" id="UP000198406"/>
    </source>
</evidence>
<name>A0A1Z5JTE3_FISSO</name>
<proteinExistence type="predicted"/>
<dbReference type="InParanoid" id="A0A1Z5JTE3"/>
<dbReference type="Proteomes" id="UP000198406">
    <property type="component" value="Unassembled WGS sequence"/>
</dbReference>
<gene>
    <name evidence="1" type="ORF">FisN_10Lh062</name>
</gene>
<dbReference type="OrthoDB" id="10515246at2759"/>
<sequence>MRCPMAFLLEMALALQRERTTWYIDGHNLLGHKGTPRTVDALVQALEPIQGVEKIALILDSKSESDPLIQIQPCVNNGLLETVTLSRDISADDYIRQQIHEALPHTRIQVVTADRDLRRQVLQTKPVVRGVVNPVTFWRRYLPRLCGYKKPKQ</sequence>
<organism evidence="1 2">
    <name type="scientific">Fistulifera solaris</name>
    <name type="common">Oleaginous diatom</name>
    <dbReference type="NCBI Taxonomy" id="1519565"/>
    <lineage>
        <taxon>Eukaryota</taxon>
        <taxon>Sar</taxon>
        <taxon>Stramenopiles</taxon>
        <taxon>Ochrophyta</taxon>
        <taxon>Bacillariophyta</taxon>
        <taxon>Bacillariophyceae</taxon>
        <taxon>Bacillariophycidae</taxon>
        <taxon>Naviculales</taxon>
        <taxon>Naviculaceae</taxon>
        <taxon>Fistulifera</taxon>
    </lineage>
</organism>
<accession>A0A1Z5JTE3</accession>